<keyword evidence="2" id="KW-1185">Reference proteome</keyword>
<reference evidence="1 2" key="1">
    <citation type="journal article" date="2007" name="Proc. Natl. Acad. Sci. U.S.A.">
        <title>The genome of Syntrophus aciditrophicus: life at the thermodynamic limit of microbial growth.</title>
        <authorList>
            <person name="McInerney M.J."/>
            <person name="Rohlin L."/>
            <person name="Mouttaki H."/>
            <person name="Kim U."/>
            <person name="Krupp R.S."/>
            <person name="Rios-Hernandez L."/>
            <person name="Sieber J."/>
            <person name="Struchtemeyer C.G."/>
            <person name="Bhattacharyya A."/>
            <person name="Campbell J.W."/>
            <person name="Gunsalus R.P."/>
        </authorList>
    </citation>
    <scope>NUCLEOTIDE SEQUENCE [LARGE SCALE GENOMIC DNA]</scope>
    <source>
        <strain evidence="1 2">SB</strain>
    </source>
</reference>
<evidence type="ECO:0000313" key="1">
    <source>
        <dbReference type="EMBL" id="ABC76111.1"/>
    </source>
</evidence>
<dbReference type="KEGG" id="sat:SYN_03296"/>
<name>Q2LQ29_SYNAS</name>
<evidence type="ECO:0000313" key="2">
    <source>
        <dbReference type="Proteomes" id="UP000001933"/>
    </source>
</evidence>
<protein>
    <submittedName>
        <fullName evidence="1">Hypothetical membrane protein</fullName>
    </submittedName>
</protein>
<sequence>MIPPSEVERGDFDVRTINLFVLTHIHITFMTFPAYPVSSFLTDRGIFSFSSRHFLIRTGIFF</sequence>
<organism evidence="1 2">
    <name type="scientific">Syntrophus aciditrophicus (strain SB)</name>
    <dbReference type="NCBI Taxonomy" id="56780"/>
    <lineage>
        <taxon>Bacteria</taxon>
        <taxon>Pseudomonadati</taxon>
        <taxon>Thermodesulfobacteriota</taxon>
        <taxon>Syntrophia</taxon>
        <taxon>Syntrophales</taxon>
        <taxon>Syntrophaceae</taxon>
        <taxon>Syntrophus</taxon>
    </lineage>
</organism>
<accession>Q2LQ29</accession>
<dbReference type="EMBL" id="CP000252">
    <property type="protein sequence ID" value="ABC76111.1"/>
    <property type="molecule type" value="Genomic_DNA"/>
</dbReference>
<dbReference type="HOGENOM" id="CLU_2902617_0_0_7"/>
<dbReference type="InParanoid" id="Q2LQ29"/>
<dbReference type="Proteomes" id="UP000001933">
    <property type="component" value="Chromosome"/>
</dbReference>
<gene>
    <name evidence="1" type="ORF">SYN_03296</name>
</gene>
<proteinExistence type="predicted"/>
<dbReference type="STRING" id="56780.SYN_03296"/>
<dbReference type="AlphaFoldDB" id="Q2LQ29"/>